<dbReference type="Proteomes" id="UP000230935">
    <property type="component" value="Unassembled WGS sequence"/>
</dbReference>
<evidence type="ECO:0000313" key="1">
    <source>
        <dbReference type="EMBL" id="PIS04791.1"/>
    </source>
</evidence>
<organism evidence="1 2">
    <name type="scientific">Candidatus Buchananbacteria bacterium CG10_big_fil_rev_8_21_14_0_10_42_9</name>
    <dbReference type="NCBI Taxonomy" id="1974526"/>
    <lineage>
        <taxon>Bacteria</taxon>
        <taxon>Candidatus Buchananiibacteriota</taxon>
    </lineage>
</organism>
<accession>A0A2H0W2R3</accession>
<dbReference type="AlphaFoldDB" id="A0A2H0W2R3"/>
<gene>
    <name evidence="1" type="ORF">COT81_04560</name>
</gene>
<evidence type="ECO:0000313" key="2">
    <source>
        <dbReference type="Proteomes" id="UP000230935"/>
    </source>
</evidence>
<proteinExistence type="predicted"/>
<comment type="caution">
    <text evidence="1">The sequence shown here is derived from an EMBL/GenBank/DDBJ whole genome shotgun (WGS) entry which is preliminary data.</text>
</comment>
<sequence>MAIKLKLMKKLSYFLILVFAFNFLTVVKNTAAANLGSFIKRQNSSAIYYLGQDGKRHPFPSADIFLTWQADFSNVVAVSDAEALGYPLGANVPVRPGTKLIQAVTNDTPWVVADPKVYAVSNGQTLRHISSASVAVELYGANWETMIVPVVETVFTNYQIGERIDSKADFDLTNVTNVASSVEAELTYTPDQTPEPALEPEPEPGPVVTPDNWPQFELASGLSQAMQPTVITLDDSFGVSWLGQNSSTNQYDIYYSAFNIAGTQTVNPTLIATSSDTINEVTMDRGSDDLVLAWVTDDGAGHGTIMTARIDAAGSIVSGPTVALDGQFDVVPNSLSVQYNGKNYGLLWSALKTDEPYSQIYFLLLNSSAEPIRAVYQVSDRSEDNIEPDMTWNGSSFGVAWRSANEIESNIFFIPLDDFGEKTLSYNETQINNGNFLHPSQPSITGHYNEFVISWYDFITISGGQRQQILLERVGENLVTYLDDFELTDYDQSFDGFEPQVFLADAKNNIVWRRDDTDIFFSSYADDLTYSRFREKIATGNGIHDLSVSNLGETYAVAWTGKEGNNNQVYYTLGK</sequence>
<dbReference type="EMBL" id="PEZZ01000035">
    <property type="protein sequence ID" value="PIS04791.1"/>
    <property type="molecule type" value="Genomic_DNA"/>
</dbReference>
<name>A0A2H0W2R3_9BACT</name>
<protein>
    <submittedName>
        <fullName evidence="1">Uncharacterized protein</fullName>
    </submittedName>
</protein>
<reference evidence="2" key="1">
    <citation type="submission" date="2017-09" db="EMBL/GenBank/DDBJ databases">
        <title>Depth-based differentiation of microbial function through sediment-hosted aquifers and enrichment of novel symbionts in the deep terrestrial subsurface.</title>
        <authorList>
            <person name="Probst A.J."/>
            <person name="Ladd B."/>
            <person name="Jarett J.K."/>
            <person name="Geller-Mcgrath D.E."/>
            <person name="Sieber C.M.K."/>
            <person name="Emerson J.B."/>
            <person name="Anantharaman K."/>
            <person name="Thomas B.C."/>
            <person name="Malmstrom R."/>
            <person name="Stieglmeier M."/>
            <person name="Klingl A."/>
            <person name="Woyke T."/>
            <person name="Ryan C.M."/>
            <person name="Banfield J.F."/>
        </authorList>
    </citation>
    <scope>NUCLEOTIDE SEQUENCE [LARGE SCALE GENOMIC DNA]</scope>
</reference>